<organism evidence="3 4">
    <name type="scientific">Fasciola gigantica</name>
    <name type="common">Giant liver fluke</name>
    <dbReference type="NCBI Taxonomy" id="46835"/>
    <lineage>
        <taxon>Eukaryota</taxon>
        <taxon>Metazoa</taxon>
        <taxon>Spiralia</taxon>
        <taxon>Lophotrochozoa</taxon>
        <taxon>Platyhelminthes</taxon>
        <taxon>Trematoda</taxon>
        <taxon>Digenea</taxon>
        <taxon>Plagiorchiida</taxon>
        <taxon>Echinostomata</taxon>
        <taxon>Echinostomatoidea</taxon>
        <taxon>Fasciolidae</taxon>
        <taxon>Fasciola</taxon>
    </lineage>
</organism>
<proteinExistence type="predicted"/>
<feature type="compositionally biased region" description="Low complexity" evidence="1">
    <location>
        <begin position="119"/>
        <end position="134"/>
    </location>
</feature>
<dbReference type="Proteomes" id="UP000316759">
    <property type="component" value="Unassembled WGS sequence"/>
</dbReference>
<sequence>MHGRSCDSPTRSGKKRRHRDGRSRSPISQFIKSEPVDDNFRTLRKLETDHNRHPARGNRYYEHRPSSKDHRLREPVVIKEEDNPGRRPRLHSPKILRDEGTGSETIHSHRRAHRNEKASYSSSLGRSGLLDRPSAAPVQKQRANFGLSGKLTEDTNTYKGVVIKYNEPEDARKPTEKWRLYAFKGNQTLPILHIHRQSGFLIGRDRKIADIPMDHPSISKQHAVLQYRFVSFLIRYPFSIR</sequence>
<accession>A0A504Z4M5</accession>
<comment type="caution">
    <text evidence="3">The sequence shown here is derived from an EMBL/GenBank/DDBJ whole genome shotgun (WGS) entry which is preliminary data.</text>
</comment>
<feature type="region of interest" description="Disordered" evidence="1">
    <location>
        <begin position="1"/>
        <end position="137"/>
    </location>
</feature>
<dbReference type="STRING" id="46835.A0A504Z4M5"/>
<dbReference type="Gene3D" id="2.60.200.20">
    <property type="match status" value="1"/>
</dbReference>
<dbReference type="Pfam" id="PF00498">
    <property type="entry name" value="FHA"/>
    <property type="match status" value="1"/>
</dbReference>
<reference evidence="3 4" key="1">
    <citation type="submission" date="2019-04" db="EMBL/GenBank/DDBJ databases">
        <title>Annotation for the trematode Fasciola gigantica.</title>
        <authorList>
            <person name="Choi Y.-J."/>
        </authorList>
    </citation>
    <scope>NUCLEOTIDE SEQUENCE [LARGE SCALE GENOMIC DNA]</scope>
    <source>
        <strain evidence="3">Uganda_cow_1</strain>
    </source>
</reference>
<dbReference type="InterPro" id="IPR000253">
    <property type="entry name" value="FHA_dom"/>
</dbReference>
<evidence type="ECO:0000313" key="4">
    <source>
        <dbReference type="Proteomes" id="UP000316759"/>
    </source>
</evidence>
<keyword evidence="4" id="KW-1185">Reference proteome</keyword>
<gene>
    <name evidence="3" type="ORF">FGIG_11187</name>
</gene>
<dbReference type="InterPro" id="IPR008984">
    <property type="entry name" value="SMAD_FHA_dom_sf"/>
</dbReference>
<feature type="compositionally biased region" description="Basic residues" evidence="1">
    <location>
        <begin position="12"/>
        <end position="21"/>
    </location>
</feature>
<protein>
    <submittedName>
        <fullName evidence="3">Smad nuclear-interacting protein 1</fullName>
    </submittedName>
</protein>
<evidence type="ECO:0000313" key="3">
    <source>
        <dbReference type="EMBL" id="TPP67706.1"/>
    </source>
</evidence>
<dbReference type="OrthoDB" id="444265at2759"/>
<feature type="compositionally biased region" description="Basic and acidic residues" evidence="1">
    <location>
        <begin position="59"/>
        <end position="85"/>
    </location>
</feature>
<dbReference type="AlphaFoldDB" id="A0A504Z4M5"/>
<name>A0A504Z4M5_FASGI</name>
<dbReference type="PANTHER" id="PTHR23308">
    <property type="entry name" value="NUCLEAR INHIBITOR OF PROTEIN PHOSPHATASE-1"/>
    <property type="match status" value="1"/>
</dbReference>
<dbReference type="InterPro" id="IPR050923">
    <property type="entry name" value="Cell_Proc_Reg/RNA_Proc"/>
</dbReference>
<evidence type="ECO:0000256" key="1">
    <source>
        <dbReference type="SAM" id="MobiDB-lite"/>
    </source>
</evidence>
<feature type="compositionally biased region" description="Basic and acidic residues" evidence="1">
    <location>
        <begin position="34"/>
        <end position="52"/>
    </location>
</feature>
<dbReference type="SUPFAM" id="SSF49879">
    <property type="entry name" value="SMAD/FHA domain"/>
    <property type="match status" value="1"/>
</dbReference>
<dbReference type="PROSITE" id="PS50006">
    <property type="entry name" value="FHA_DOMAIN"/>
    <property type="match status" value="1"/>
</dbReference>
<dbReference type="EMBL" id="SUNJ01000390">
    <property type="protein sequence ID" value="TPP67706.1"/>
    <property type="molecule type" value="Genomic_DNA"/>
</dbReference>
<evidence type="ECO:0000259" key="2">
    <source>
        <dbReference type="PROSITE" id="PS50006"/>
    </source>
</evidence>
<feature type="domain" description="FHA" evidence="2">
    <location>
        <begin position="200"/>
        <end position="241"/>
    </location>
</feature>